<dbReference type="PhylomeDB" id="A0A0G4G172"/>
<dbReference type="EMBL" id="CDMY01000543">
    <property type="protein sequence ID" value="CEM21840.1"/>
    <property type="molecule type" value="Genomic_DNA"/>
</dbReference>
<evidence type="ECO:0000313" key="2">
    <source>
        <dbReference type="Proteomes" id="UP000041254"/>
    </source>
</evidence>
<gene>
    <name evidence="1" type="ORF">Vbra_9595</name>
</gene>
<dbReference type="InParanoid" id="A0A0G4G172"/>
<dbReference type="AlphaFoldDB" id="A0A0G4G172"/>
<dbReference type="Proteomes" id="UP000041254">
    <property type="component" value="Unassembled WGS sequence"/>
</dbReference>
<organism evidence="1 2">
    <name type="scientific">Vitrella brassicaformis (strain CCMP3155)</name>
    <dbReference type="NCBI Taxonomy" id="1169540"/>
    <lineage>
        <taxon>Eukaryota</taxon>
        <taxon>Sar</taxon>
        <taxon>Alveolata</taxon>
        <taxon>Colpodellida</taxon>
        <taxon>Vitrellaceae</taxon>
        <taxon>Vitrella</taxon>
    </lineage>
</organism>
<keyword evidence="2" id="KW-1185">Reference proteome</keyword>
<accession>A0A0G4G172</accession>
<dbReference type="VEuPathDB" id="CryptoDB:Vbra_9595"/>
<name>A0A0G4G172_VITBC</name>
<sequence length="584" mass="63279">MASSLNSILQSSVQTAQQASSSLSEALSRSAASSSADGMSQVKSVVDGIADKIGRHRGTLFDDNALEAVTGDMYVNVGGRTVVIGADALKMDGIRDTYCSILLLRHTDALPRIIQAQQTTPDGRPLPFLDASPSFGLWLEDRAAMAQGDGRFVTDLTGDESEDVSIRFYHEALIDNKLVLDDDEEMETEAAGEDAGEGVEERQFLRWARDAGMESTADAFRSALKKTQRIAAAVTKLYETIGGYLTTGGTGEVMCVRVRSHLCATVEATLTQPNIHRALHHRFNTTWVGDVTETSPSHFQSAIDFARRQRLSAPSTVIDPPHAPRPLNRSLKFVVERCGMTLEPMLKLGASLMANPSSLASASQLMDVVRMVDSKKVASVRVLYRGGEHGWALSKLLECVGDAKGLAFIIRKDEYLFGCHVDGGLTPPADSTTVNTYECPVFFFSLEGHFDEGCTKIPIAANRHRVWVAGTDAFDTANMGKAKLVIGKALHQSYRLTNGYLRFAHTMANAGDGADESTDLRSCLQGIAHYDVPDGYEGAVSDTFDGDAVLGGSYHFQIDDVEVLHTEMRCFLTSLVVTLTPGTH</sequence>
<proteinExistence type="predicted"/>
<evidence type="ECO:0008006" key="3">
    <source>
        <dbReference type="Google" id="ProtNLM"/>
    </source>
</evidence>
<reference evidence="1 2" key="1">
    <citation type="submission" date="2014-11" db="EMBL/GenBank/DDBJ databases">
        <authorList>
            <person name="Zhu J."/>
            <person name="Qi W."/>
            <person name="Song R."/>
        </authorList>
    </citation>
    <scope>NUCLEOTIDE SEQUENCE [LARGE SCALE GENOMIC DNA]</scope>
</reference>
<protein>
    <recommendedName>
        <fullName evidence="3">TLDc domain-containing protein</fullName>
    </recommendedName>
</protein>
<evidence type="ECO:0000313" key="1">
    <source>
        <dbReference type="EMBL" id="CEM21840.1"/>
    </source>
</evidence>